<dbReference type="RefSeq" id="WP_160361651.1">
    <property type="nucleotide sequence ID" value="NZ_WSRQ01000105.1"/>
</dbReference>
<feature type="compositionally biased region" description="Basic and acidic residues" evidence="1">
    <location>
        <begin position="8"/>
        <end position="22"/>
    </location>
</feature>
<proteinExistence type="predicted"/>
<reference evidence="2" key="1">
    <citation type="submission" date="2019-12" db="EMBL/GenBank/DDBJ databases">
        <title>Microbes associate with the intestines of laboratory mice.</title>
        <authorList>
            <person name="Navarre W."/>
            <person name="Wong E."/>
        </authorList>
    </citation>
    <scope>NUCLEOTIDE SEQUENCE</scope>
    <source>
        <strain evidence="2">NM79_F5</strain>
    </source>
</reference>
<evidence type="ECO:0000313" key="2">
    <source>
        <dbReference type="EMBL" id="MVX67226.1"/>
    </source>
</evidence>
<evidence type="ECO:0000313" key="3">
    <source>
        <dbReference type="Proteomes" id="UP000656077"/>
    </source>
</evidence>
<sequence length="62" mass="7123">MVSNLGKTLEKMERKAVEKGSENRTKEIAINAMEMGMDNEVIIKLTGLTDEKINEFRKERSH</sequence>
<gene>
    <name evidence="2" type="ORF">GKZ28_26650</name>
</gene>
<evidence type="ECO:0000256" key="1">
    <source>
        <dbReference type="SAM" id="MobiDB-lite"/>
    </source>
</evidence>
<organism evidence="2 3">
    <name type="scientific">Clostridium chromiireducens</name>
    <dbReference type="NCBI Taxonomy" id="225345"/>
    <lineage>
        <taxon>Bacteria</taxon>
        <taxon>Bacillati</taxon>
        <taxon>Bacillota</taxon>
        <taxon>Clostridia</taxon>
        <taxon>Eubacteriales</taxon>
        <taxon>Clostridiaceae</taxon>
        <taxon>Clostridium</taxon>
    </lineage>
</organism>
<dbReference type="AlphaFoldDB" id="A0A964RSV1"/>
<dbReference type="Proteomes" id="UP000656077">
    <property type="component" value="Unassembled WGS sequence"/>
</dbReference>
<dbReference type="EMBL" id="WSRQ01000105">
    <property type="protein sequence ID" value="MVX67226.1"/>
    <property type="molecule type" value="Genomic_DNA"/>
</dbReference>
<accession>A0A964RSV1</accession>
<protein>
    <submittedName>
        <fullName evidence="2">Uncharacterized protein</fullName>
    </submittedName>
</protein>
<feature type="region of interest" description="Disordered" evidence="1">
    <location>
        <begin position="1"/>
        <end position="22"/>
    </location>
</feature>
<name>A0A964RSV1_9CLOT</name>
<comment type="caution">
    <text evidence="2">The sequence shown here is derived from an EMBL/GenBank/DDBJ whole genome shotgun (WGS) entry which is preliminary data.</text>
</comment>